<dbReference type="CDD" id="cd16273">
    <property type="entry name" value="SNM1A-1C-like_MBL-fold"/>
    <property type="match status" value="1"/>
</dbReference>
<dbReference type="PANTHER" id="PTHR23240:SF6">
    <property type="entry name" value="DNA CROSS-LINK REPAIR 1A PROTEIN"/>
    <property type="match status" value="1"/>
</dbReference>
<dbReference type="AlphaFoldDB" id="A0A286UKT8"/>
<dbReference type="FunCoup" id="A0A286UKT8">
    <property type="interactions" value="331"/>
</dbReference>
<evidence type="ECO:0000256" key="6">
    <source>
        <dbReference type="SAM" id="MobiDB-lite"/>
    </source>
</evidence>
<comment type="similarity">
    <text evidence="2">Belongs to the DNA repair metallo-beta-lactamase (DRMBL) family.</text>
</comment>
<organism evidence="8 9">
    <name type="scientific">Pyrrhoderma noxium</name>
    <dbReference type="NCBI Taxonomy" id="2282107"/>
    <lineage>
        <taxon>Eukaryota</taxon>
        <taxon>Fungi</taxon>
        <taxon>Dikarya</taxon>
        <taxon>Basidiomycota</taxon>
        <taxon>Agaricomycotina</taxon>
        <taxon>Agaricomycetes</taxon>
        <taxon>Hymenochaetales</taxon>
        <taxon>Hymenochaetaceae</taxon>
        <taxon>Pyrrhoderma</taxon>
    </lineage>
</organism>
<dbReference type="InterPro" id="IPR011084">
    <property type="entry name" value="DRMBL"/>
</dbReference>
<keyword evidence="5" id="KW-0539">Nucleus</keyword>
<dbReference type="Pfam" id="PF07522">
    <property type="entry name" value="DRMBL"/>
    <property type="match status" value="1"/>
</dbReference>
<dbReference type="GO" id="GO:0005634">
    <property type="term" value="C:nucleus"/>
    <property type="evidence" value="ECO:0007669"/>
    <property type="project" value="UniProtKB-SubCell"/>
</dbReference>
<dbReference type="OrthoDB" id="262529at2759"/>
<dbReference type="GO" id="GO:0003684">
    <property type="term" value="F:damaged DNA binding"/>
    <property type="evidence" value="ECO:0007669"/>
    <property type="project" value="TreeGrafter"/>
</dbReference>
<proteinExistence type="inferred from homology"/>
<dbReference type="SUPFAM" id="SSF56281">
    <property type="entry name" value="Metallo-hydrolase/oxidoreductase"/>
    <property type="match status" value="1"/>
</dbReference>
<evidence type="ECO:0000256" key="3">
    <source>
        <dbReference type="ARBA" id="ARBA00022763"/>
    </source>
</evidence>
<evidence type="ECO:0000256" key="5">
    <source>
        <dbReference type="ARBA" id="ARBA00023242"/>
    </source>
</evidence>
<dbReference type="InParanoid" id="A0A286UKT8"/>
<dbReference type="InterPro" id="IPR036866">
    <property type="entry name" value="RibonucZ/Hydroxyglut_hydro"/>
</dbReference>
<keyword evidence="9" id="KW-1185">Reference proteome</keyword>
<dbReference type="PANTHER" id="PTHR23240">
    <property type="entry name" value="DNA CROSS-LINK REPAIR PROTEIN PSO2/SNM1-RELATED"/>
    <property type="match status" value="1"/>
</dbReference>
<protein>
    <submittedName>
        <fullName evidence="8">DRMBL-domain-containing</fullName>
    </submittedName>
</protein>
<accession>A0A286UKT8</accession>
<dbReference type="Gene3D" id="3.40.50.12650">
    <property type="match status" value="1"/>
</dbReference>
<feature type="region of interest" description="Disordered" evidence="6">
    <location>
        <begin position="58"/>
        <end position="82"/>
    </location>
</feature>
<gene>
    <name evidence="8" type="ORF">PNOK_0516500</name>
</gene>
<feature type="region of interest" description="Disordered" evidence="6">
    <location>
        <begin position="294"/>
        <end position="348"/>
    </location>
</feature>
<dbReference type="GO" id="GO:0006303">
    <property type="term" value="P:double-strand break repair via nonhomologous end joining"/>
    <property type="evidence" value="ECO:0007669"/>
    <property type="project" value="TreeGrafter"/>
</dbReference>
<evidence type="ECO:0000313" key="9">
    <source>
        <dbReference type="Proteomes" id="UP000217199"/>
    </source>
</evidence>
<feature type="compositionally biased region" description="Acidic residues" evidence="6">
    <location>
        <begin position="119"/>
        <end position="133"/>
    </location>
</feature>
<dbReference type="GO" id="GO:0036297">
    <property type="term" value="P:interstrand cross-link repair"/>
    <property type="evidence" value="ECO:0007669"/>
    <property type="project" value="TreeGrafter"/>
</dbReference>
<name>A0A286UKT8_9AGAM</name>
<feature type="domain" description="DNA repair metallo-beta-lactamase" evidence="7">
    <location>
        <begin position="609"/>
        <end position="735"/>
    </location>
</feature>
<comment type="subcellular location">
    <subcellularLocation>
        <location evidence="1">Nucleus</location>
    </subcellularLocation>
</comment>
<feature type="compositionally biased region" description="Basic and acidic residues" evidence="6">
    <location>
        <begin position="150"/>
        <end position="170"/>
    </location>
</feature>
<reference evidence="8 9" key="1">
    <citation type="journal article" date="2017" name="Mol. Ecol.">
        <title>Comparative and population genomic landscape of Phellinus noxius: A hypervariable fungus causing root rot in trees.</title>
        <authorList>
            <person name="Chung C.L."/>
            <person name="Lee T.J."/>
            <person name="Akiba M."/>
            <person name="Lee H.H."/>
            <person name="Kuo T.H."/>
            <person name="Liu D."/>
            <person name="Ke H.M."/>
            <person name="Yokoi T."/>
            <person name="Roa M.B."/>
            <person name="Lu M.J."/>
            <person name="Chang Y.Y."/>
            <person name="Ann P.J."/>
            <person name="Tsai J.N."/>
            <person name="Chen C.Y."/>
            <person name="Tzean S.S."/>
            <person name="Ota Y."/>
            <person name="Hattori T."/>
            <person name="Sahashi N."/>
            <person name="Liou R.F."/>
            <person name="Kikuchi T."/>
            <person name="Tsai I.J."/>
        </authorList>
    </citation>
    <scope>NUCLEOTIDE SEQUENCE [LARGE SCALE GENOMIC DNA]</scope>
    <source>
        <strain evidence="8 9">FFPRI411160</strain>
    </source>
</reference>
<comment type="caution">
    <text evidence="8">The sequence shown here is derived from an EMBL/GenBank/DDBJ whole genome shotgun (WGS) entry which is preliminary data.</text>
</comment>
<feature type="region of interest" description="Disordered" evidence="6">
    <location>
        <begin position="98"/>
        <end position="204"/>
    </location>
</feature>
<dbReference type="GO" id="GO:0035312">
    <property type="term" value="F:5'-3' DNA exonuclease activity"/>
    <property type="evidence" value="ECO:0007669"/>
    <property type="project" value="TreeGrafter"/>
</dbReference>
<keyword evidence="3" id="KW-0227">DNA damage</keyword>
<dbReference type="Gene3D" id="3.60.15.10">
    <property type="entry name" value="Ribonuclease Z/Hydroxyacylglutathione hydrolase-like"/>
    <property type="match status" value="1"/>
</dbReference>
<evidence type="ECO:0000256" key="4">
    <source>
        <dbReference type="ARBA" id="ARBA00023204"/>
    </source>
</evidence>
<evidence type="ECO:0000256" key="2">
    <source>
        <dbReference type="ARBA" id="ARBA00010304"/>
    </source>
</evidence>
<keyword evidence="4" id="KW-0234">DNA repair</keyword>
<feature type="compositionally biased region" description="Low complexity" evidence="6">
    <location>
        <begin position="300"/>
        <end position="324"/>
    </location>
</feature>
<evidence type="ECO:0000313" key="8">
    <source>
        <dbReference type="EMBL" id="PAV20231.1"/>
    </source>
</evidence>
<dbReference type="EMBL" id="NBII01000004">
    <property type="protein sequence ID" value="PAV20231.1"/>
    <property type="molecule type" value="Genomic_DNA"/>
</dbReference>
<dbReference type="STRING" id="2282107.A0A286UKT8"/>
<evidence type="ECO:0000259" key="7">
    <source>
        <dbReference type="Pfam" id="PF07522"/>
    </source>
</evidence>
<sequence length="774" mass="84730">MHEWECAYKRKEAPAVPSSTLFDYFSSGASRQSLLNGNFKRRNTSATATSSRLTLTNGINVGEHSNTSKYKGKQPSKKEVNSRNVTKEVIIIDSDTEECEEKRKEEYTTRSVIGSVKVEEEDEEEVDSSDVEILEGPGKTVDVVPPTDELTVKHEPDEGEELLKCSKDCSKGSTSSSDSKAKSKDSSGEGISESVPTAFSAEGLTNLSGESANDWETTLLADIPDSPGLVGVKEEFDGAIELDDSDNSNREEAEDGFESCPICGIAFIDADVEEIQLHINNCIDLPTVTATTSSKTLEQTSSRSHLLQPSSSSSTASQTRSSSSSPPPPTAASSPKTPIQPPKQPNSAFSFLMSNKAAKERAIWAEAQAAETRNTRTTKNSRRNAPFYKVLTGMPIAVDAFRYGRIPGVTSYFLTHAHSDHYTNLSSSWKEGYIYCSETTANLIMHMLSVDKKWIRPLPMDTPIEVPDSGGVKVTLIDANHCPGSCLFLFEGLQTVNAGDSTYKSPHVGTALDACAELARRIVRGESLECSGSDGVGSKGGLRNMISGWVKKEEGKGKGKSKQDGNTLVVVGTYSIGKERVVKAIAKVLNTKVYCDARKTAILRCEEDPELHKLLTENPLEAGVHVAPLNAVTSDRLKDYMVKWGDHWTSAVAFRPTGWTYSQPTGSDPNPPISRIISTAQSRTFSHTALSPGRNSTSAYKHYGVPYSEHSSFAELTCFAVSLQWRRVIATVNVGSQTGRDKMQKWIEKWESERKRRRDAGESEVVEYRSLDYW</sequence>
<dbReference type="Proteomes" id="UP000217199">
    <property type="component" value="Unassembled WGS sequence"/>
</dbReference>
<evidence type="ECO:0000256" key="1">
    <source>
        <dbReference type="ARBA" id="ARBA00004123"/>
    </source>
</evidence>